<evidence type="ECO:0008006" key="9">
    <source>
        <dbReference type="Google" id="ProtNLM"/>
    </source>
</evidence>
<keyword evidence="3 6" id="KW-0812">Transmembrane</keyword>
<evidence type="ECO:0000313" key="8">
    <source>
        <dbReference type="Proteomes" id="UP001500301"/>
    </source>
</evidence>
<feature type="transmembrane region" description="Helical" evidence="6">
    <location>
        <begin position="20"/>
        <end position="38"/>
    </location>
</feature>
<evidence type="ECO:0000256" key="5">
    <source>
        <dbReference type="ARBA" id="ARBA00023136"/>
    </source>
</evidence>
<proteinExistence type="predicted"/>
<evidence type="ECO:0000256" key="6">
    <source>
        <dbReference type="SAM" id="Phobius"/>
    </source>
</evidence>
<keyword evidence="5 6" id="KW-0472">Membrane</keyword>
<dbReference type="Proteomes" id="UP001500301">
    <property type="component" value="Unassembled WGS sequence"/>
</dbReference>
<dbReference type="InterPro" id="IPR022791">
    <property type="entry name" value="L-PG_synthase/AglD"/>
</dbReference>
<dbReference type="EMBL" id="BAABBB010000003">
    <property type="protein sequence ID" value="GAA3517942.1"/>
    <property type="molecule type" value="Genomic_DNA"/>
</dbReference>
<feature type="transmembrane region" description="Helical" evidence="6">
    <location>
        <begin position="270"/>
        <end position="290"/>
    </location>
</feature>
<keyword evidence="8" id="KW-1185">Reference proteome</keyword>
<dbReference type="PANTHER" id="PTHR39087:SF2">
    <property type="entry name" value="UPF0104 MEMBRANE PROTEIN MJ1595"/>
    <property type="match status" value="1"/>
</dbReference>
<reference evidence="8" key="1">
    <citation type="journal article" date="2019" name="Int. J. Syst. Evol. Microbiol.">
        <title>The Global Catalogue of Microorganisms (GCM) 10K type strain sequencing project: providing services to taxonomists for standard genome sequencing and annotation.</title>
        <authorList>
            <consortium name="The Broad Institute Genomics Platform"/>
            <consortium name="The Broad Institute Genome Sequencing Center for Infectious Disease"/>
            <person name="Wu L."/>
            <person name="Ma J."/>
        </authorList>
    </citation>
    <scope>NUCLEOTIDE SEQUENCE [LARGE SCALE GENOMIC DNA]</scope>
    <source>
        <strain evidence="8">JCM 17460</strain>
    </source>
</reference>
<evidence type="ECO:0000256" key="2">
    <source>
        <dbReference type="ARBA" id="ARBA00022475"/>
    </source>
</evidence>
<name>A0ABP6UT34_9ACTN</name>
<feature type="transmembrane region" description="Helical" evidence="6">
    <location>
        <begin position="94"/>
        <end position="117"/>
    </location>
</feature>
<evidence type="ECO:0000256" key="4">
    <source>
        <dbReference type="ARBA" id="ARBA00022989"/>
    </source>
</evidence>
<keyword evidence="4 6" id="KW-1133">Transmembrane helix</keyword>
<feature type="transmembrane region" description="Helical" evidence="6">
    <location>
        <begin position="239"/>
        <end position="258"/>
    </location>
</feature>
<organism evidence="7 8">
    <name type="scientific">Nocardioides daeguensis</name>
    <dbReference type="NCBI Taxonomy" id="908359"/>
    <lineage>
        <taxon>Bacteria</taxon>
        <taxon>Bacillati</taxon>
        <taxon>Actinomycetota</taxon>
        <taxon>Actinomycetes</taxon>
        <taxon>Propionibacteriales</taxon>
        <taxon>Nocardioidaceae</taxon>
        <taxon>Nocardioides</taxon>
    </lineage>
</organism>
<dbReference type="RefSeq" id="WP_218235103.1">
    <property type="nucleotide sequence ID" value="NZ_BAABBB010000003.1"/>
</dbReference>
<feature type="transmembrane region" description="Helical" evidence="6">
    <location>
        <begin position="137"/>
        <end position="159"/>
    </location>
</feature>
<dbReference type="NCBIfam" id="TIGR00374">
    <property type="entry name" value="flippase-like domain"/>
    <property type="match status" value="1"/>
</dbReference>
<feature type="transmembrane region" description="Helical" evidence="6">
    <location>
        <begin position="58"/>
        <end position="82"/>
    </location>
</feature>
<protein>
    <recommendedName>
        <fullName evidence="9">Flippase-like domain-containing protein</fullName>
    </recommendedName>
</protein>
<comment type="subcellular location">
    <subcellularLocation>
        <location evidence="1">Cell membrane</location>
        <topology evidence="1">Multi-pass membrane protein</topology>
    </subcellularLocation>
</comment>
<dbReference type="PANTHER" id="PTHR39087">
    <property type="entry name" value="UPF0104 MEMBRANE PROTEIN MJ1595"/>
    <property type="match status" value="1"/>
</dbReference>
<evidence type="ECO:0000256" key="3">
    <source>
        <dbReference type="ARBA" id="ARBA00022692"/>
    </source>
</evidence>
<comment type="caution">
    <text evidence="7">The sequence shown here is derived from an EMBL/GenBank/DDBJ whole genome shotgun (WGS) entry which is preliminary data.</text>
</comment>
<accession>A0ABP6UT34</accession>
<dbReference type="Pfam" id="PF03706">
    <property type="entry name" value="LPG_synthase_TM"/>
    <property type="match status" value="1"/>
</dbReference>
<keyword evidence="2" id="KW-1003">Cell membrane</keyword>
<feature type="transmembrane region" description="Helical" evidence="6">
    <location>
        <begin position="310"/>
        <end position="337"/>
    </location>
</feature>
<sequence>MRRAAEDLGARPRPAGRRTWLLRLAALAFTVLALAYVGPRLAGEVGRSWSSAGAAIEILLVLGLLAELASSGFFSRLTYVLLPPRVRPSYVTVLAIDVAGNGFSHVVPGGGAAAAALRFRLLGRVGVPPSEAVGAAALESAISILWLVVAFVLGLVAAVPDPQTHPFLRTASVLAVVLVLVFGGLVAVLGVRPDLVVTVTGALAARLPLVQQAALERLVRGLVTQVGLVTSSWTRSARAVLWGLGNWSFDALSLYLCVSAFGDAPNPGGLLTTYALVALIALLPLTPGGLGLVEGVAVPALLSFGTDHEAALLGVLAWRVFAFWLPIPLGGAAGLWLRRSARPLSRRRAVDR</sequence>
<feature type="transmembrane region" description="Helical" evidence="6">
    <location>
        <begin position="171"/>
        <end position="191"/>
    </location>
</feature>
<evidence type="ECO:0000256" key="1">
    <source>
        <dbReference type="ARBA" id="ARBA00004651"/>
    </source>
</evidence>
<evidence type="ECO:0000313" key="7">
    <source>
        <dbReference type="EMBL" id="GAA3517942.1"/>
    </source>
</evidence>
<gene>
    <name evidence="7" type="ORF">GCM10022263_02050</name>
</gene>